<dbReference type="InterPro" id="IPR011863">
    <property type="entry name" value="HSK-PSP"/>
</dbReference>
<feature type="binding site" evidence="12">
    <location>
        <position position="36"/>
    </location>
    <ligand>
        <name>Mg(2+)</name>
        <dbReference type="ChEBI" id="CHEBI:18420"/>
    </ligand>
</feature>
<evidence type="ECO:0000256" key="4">
    <source>
        <dbReference type="ARBA" id="ARBA00022723"/>
    </source>
</evidence>
<dbReference type="InterPro" id="IPR050582">
    <property type="entry name" value="HAD-like_SerB"/>
</dbReference>
<dbReference type="NCBIfam" id="TIGR02137">
    <property type="entry name" value="HSK-PSP"/>
    <property type="match status" value="1"/>
</dbReference>
<dbReference type="NCBIfam" id="NF010109">
    <property type="entry name" value="PRK13582.1"/>
    <property type="match status" value="1"/>
</dbReference>
<keyword evidence="7" id="KW-0718">Serine biosynthesis</keyword>
<evidence type="ECO:0000256" key="8">
    <source>
        <dbReference type="ARBA" id="ARBA00048138"/>
    </source>
</evidence>
<dbReference type="InterPro" id="IPR036412">
    <property type="entry name" value="HAD-like_sf"/>
</dbReference>
<dbReference type="Pfam" id="PF12710">
    <property type="entry name" value="HAD"/>
    <property type="match status" value="1"/>
</dbReference>
<proteinExistence type="predicted"/>
<evidence type="ECO:0000256" key="7">
    <source>
        <dbReference type="ARBA" id="ARBA00023299"/>
    </source>
</evidence>
<reference evidence="13" key="1">
    <citation type="submission" date="2019-02" db="EMBL/GenBank/DDBJ databases">
        <authorList>
            <person name="Gruber-Vodicka R. H."/>
            <person name="Seah K. B. B."/>
        </authorList>
    </citation>
    <scope>NUCLEOTIDE SEQUENCE</scope>
    <source>
        <strain evidence="13">BECK_BZ164</strain>
    </source>
</reference>
<feature type="binding site" evidence="11">
    <location>
        <position position="182"/>
    </location>
    <ligand>
        <name>substrate</name>
    </ligand>
</feature>
<keyword evidence="3" id="KW-0028">Amino-acid biosynthesis</keyword>
<dbReference type="GO" id="GO:0036424">
    <property type="term" value="F:L-phosphoserine phosphatase activity"/>
    <property type="evidence" value="ECO:0007669"/>
    <property type="project" value="TreeGrafter"/>
</dbReference>
<keyword evidence="4" id="KW-0479">Metal-binding</keyword>
<keyword evidence="13" id="KW-0808">Transferase</keyword>
<evidence type="ECO:0000256" key="9">
    <source>
        <dbReference type="ARBA" id="ARBA00048523"/>
    </source>
</evidence>
<feature type="active site" description="Nucleophile" evidence="10">
    <location>
        <position position="34"/>
    </location>
</feature>
<dbReference type="GO" id="GO:0000287">
    <property type="term" value="F:magnesium ion binding"/>
    <property type="evidence" value="ECO:0007669"/>
    <property type="project" value="TreeGrafter"/>
</dbReference>
<keyword evidence="5" id="KW-0378">Hydrolase</keyword>
<name>A0A450WRX9_9GAMM</name>
<dbReference type="EMBL" id="CAADFL010000643">
    <property type="protein sequence ID" value="VFK19770.1"/>
    <property type="molecule type" value="Genomic_DNA"/>
</dbReference>
<feature type="binding site" evidence="11">
    <location>
        <begin position="117"/>
        <end position="118"/>
    </location>
    <ligand>
        <name>substrate</name>
    </ligand>
</feature>
<protein>
    <recommendedName>
        <fullName evidence="2">phosphoserine phosphatase</fullName>
        <ecNumber evidence="2">3.1.3.3</ecNumber>
    </recommendedName>
</protein>
<feature type="binding site" evidence="11">
    <location>
        <position position="73"/>
    </location>
    <ligand>
        <name>substrate</name>
    </ligand>
</feature>
<evidence type="ECO:0000256" key="2">
    <source>
        <dbReference type="ARBA" id="ARBA00012640"/>
    </source>
</evidence>
<organism evidence="13">
    <name type="scientific">Candidatus Kentrum sp. FM</name>
    <dbReference type="NCBI Taxonomy" id="2126340"/>
    <lineage>
        <taxon>Bacteria</taxon>
        <taxon>Pseudomonadati</taxon>
        <taxon>Pseudomonadota</taxon>
        <taxon>Gammaproteobacteria</taxon>
        <taxon>Candidatus Kentrum</taxon>
    </lineage>
</organism>
<dbReference type="GO" id="GO:0016740">
    <property type="term" value="F:transferase activity"/>
    <property type="evidence" value="ECO:0007669"/>
    <property type="project" value="UniProtKB-KW"/>
</dbReference>
<dbReference type="EC" id="3.1.3.3" evidence="2"/>
<dbReference type="PANTHER" id="PTHR43344">
    <property type="entry name" value="PHOSPHOSERINE PHOSPHATASE"/>
    <property type="match status" value="1"/>
</dbReference>
<evidence type="ECO:0000256" key="1">
    <source>
        <dbReference type="ARBA" id="ARBA00005135"/>
    </source>
</evidence>
<feature type="binding site" evidence="12">
    <location>
        <position position="179"/>
    </location>
    <ligand>
        <name>Mg(2+)</name>
        <dbReference type="ChEBI" id="CHEBI:18420"/>
    </ligand>
</feature>
<dbReference type="Gene3D" id="3.40.50.1000">
    <property type="entry name" value="HAD superfamily/HAD-like"/>
    <property type="match status" value="1"/>
</dbReference>
<evidence type="ECO:0000256" key="10">
    <source>
        <dbReference type="PIRSR" id="PIRSR611863-1"/>
    </source>
</evidence>
<evidence type="ECO:0000256" key="3">
    <source>
        <dbReference type="ARBA" id="ARBA00022605"/>
    </source>
</evidence>
<keyword evidence="6" id="KW-0460">Magnesium</keyword>
<dbReference type="NCBIfam" id="TIGR01488">
    <property type="entry name" value="HAD-SF-IB"/>
    <property type="match status" value="1"/>
</dbReference>
<dbReference type="PANTHER" id="PTHR43344:SF2">
    <property type="entry name" value="PHOSPHOSERINE PHOSPHATASE"/>
    <property type="match status" value="1"/>
</dbReference>
<feature type="binding site" evidence="12">
    <location>
        <position position="34"/>
    </location>
    <ligand>
        <name>Mg(2+)</name>
        <dbReference type="ChEBI" id="CHEBI:18420"/>
    </ligand>
</feature>
<dbReference type="GO" id="GO:0005737">
    <property type="term" value="C:cytoplasm"/>
    <property type="evidence" value="ECO:0007669"/>
    <property type="project" value="TreeGrafter"/>
</dbReference>
<comment type="cofactor">
    <cofactor evidence="12">
        <name>Mg(2+)</name>
        <dbReference type="ChEBI" id="CHEBI:18420"/>
    </cofactor>
    <text evidence="12">Binds 1 Mg(2+) ion per subunit.</text>
</comment>
<evidence type="ECO:0000313" key="13">
    <source>
        <dbReference type="EMBL" id="VFK19770.1"/>
    </source>
</evidence>
<evidence type="ECO:0000256" key="11">
    <source>
        <dbReference type="PIRSR" id="PIRSR611863-2"/>
    </source>
</evidence>
<dbReference type="AlphaFoldDB" id="A0A450WRX9"/>
<comment type="catalytic activity">
    <reaction evidence="8">
        <text>O-phospho-L-serine + H2O = L-serine + phosphate</text>
        <dbReference type="Rhea" id="RHEA:21208"/>
        <dbReference type="ChEBI" id="CHEBI:15377"/>
        <dbReference type="ChEBI" id="CHEBI:33384"/>
        <dbReference type="ChEBI" id="CHEBI:43474"/>
        <dbReference type="ChEBI" id="CHEBI:57524"/>
        <dbReference type="EC" id="3.1.3.3"/>
    </reaction>
</comment>
<dbReference type="GO" id="GO:0006564">
    <property type="term" value="P:L-serine biosynthetic process"/>
    <property type="evidence" value="ECO:0007669"/>
    <property type="project" value="UniProtKB-KW"/>
</dbReference>
<dbReference type="SUPFAM" id="SSF56784">
    <property type="entry name" value="HAD-like"/>
    <property type="match status" value="1"/>
</dbReference>
<dbReference type="Gene3D" id="3.90.1470.10">
    <property type="entry name" value="thrh gene product, domain 2"/>
    <property type="match status" value="1"/>
</dbReference>
<evidence type="ECO:0000256" key="12">
    <source>
        <dbReference type="PIRSR" id="PIRSR611863-3"/>
    </source>
</evidence>
<comment type="catalytic activity">
    <reaction evidence="9">
        <text>O-phospho-D-serine + H2O = D-serine + phosphate</text>
        <dbReference type="Rhea" id="RHEA:24873"/>
        <dbReference type="ChEBI" id="CHEBI:15377"/>
        <dbReference type="ChEBI" id="CHEBI:35247"/>
        <dbReference type="ChEBI" id="CHEBI:43474"/>
        <dbReference type="ChEBI" id="CHEBI:58680"/>
        <dbReference type="EC" id="3.1.3.3"/>
    </reaction>
</comment>
<evidence type="ECO:0000256" key="5">
    <source>
        <dbReference type="ARBA" id="ARBA00022801"/>
    </source>
</evidence>
<feature type="active site" description="Proton donor" evidence="10">
    <location>
        <position position="36"/>
    </location>
</feature>
<feature type="binding site" evidence="11">
    <location>
        <position position="42"/>
    </location>
    <ligand>
        <name>substrate</name>
    </ligand>
</feature>
<comment type="pathway">
    <text evidence="1">Amino-acid biosynthesis; L-serine biosynthesis; L-serine from 3-phospho-D-glycerate: step 3/3.</text>
</comment>
<accession>A0A450WRX9</accession>
<sequence>MKKSLAYCGGARVDIIFALSKLFRGLDMEIACLDLEGVLVPEVWINVAARTGIEELQATTRDIPDYNVLMRQRLSIIEQHGLTLADLQAVIETLQPLDGALAFLDWLRPRFQVIIVSDTFYEFATPLMRKLHWPTLLCNRLEIDDNDRITGYRLRQPDQKRQVVKALHTLNFRIIAAGDSYNDTSMLAEADAGIFFRPPANIARQFPQHPVTQDYEELRAAFARMSIRTIEPV</sequence>
<evidence type="ECO:0000256" key="6">
    <source>
        <dbReference type="ARBA" id="ARBA00022842"/>
    </source>
</evidence>
<gene>
    <name evidence="13" type="ORF">BECKFM1743B_GA0114221_106432</name>
</gene>
<dbReference type="InterPro" id="IPR023214">
    <property type="entry name" value="HAD_sf"/>
</dbReference>
<feature type="binding site" evidence="11">
    <location>
        <position position="160"/>
    </location>
    <ligand>
        <name>substrate</name>
    </ligand>
</feature>